<evidence type="ECO:0000313" key="2">
    <source>
        <dbReference type="EMBL" id="VDN63338.1"/>
    </source>
</evidence>
<name>A0A653B4L7_ECTOL</name>
<dbReference type="EMBL" id="LR130779">
    <property type="protein sequence ID" value="VDN63338.1"/>
    <property type="molecule type" value="Genomic_DNA"/>
</dbReference>
<sequence>MYPTRIEVVADDALIASHARLLDREQVSYDWQHYIPLIERKPGALRNGAPFTDLPAPLRQQARSGASCRR</sequence>
<gene>
    <name evidence="2" type="ORF">POT9AD_2363</name>
</gene>
<dbReference type="AlphaFoldDB" id="A0A653B4L7"/>
<accession>A0A653B4L7</accession>
<evidence type="ECO:0000256" key="1">
    <source>
        <dbReference type="SAM" id="MobiDB-lite"/>
    </source>
</evidence>
<feature type="region of interest" description="Disordered" evidence="1">
    <location>
        <begin position="49"/>
        <end position="70"/>
    </location>
</feature>
<protein>
    <submittedName>
        <fullName evidence="2">Uncharacterized protein</fullName>
    </submittedName>
</protein>
<proteinExistence type="predicted"/>
<reference evidence="2" key="1">
    <citation type="submission" date="2018-11" db="EMBL/GenBank/DDBJ databases">
        <authorList>
            <consortium name="Genoscope - CEA"/>
            <person name="William W."/>
        </authorList>
    </citation>
    <scope>NUCLEOTIDE SEQUENCE [LARGE SCALE GENOMIC DNA]</scope>
    <source>
        <strain evidence="2">T9AD</strain>
    </source>
</reference>
<organism evidence="2">
    <name type="scientific">Ectopseudomonas oleovorans</name>
    <name type="common">Pseudomonas oleovorans</name>
    <dbReference type="NCBI Taxonomy" id="301"/>
    <lineage>
        <taxon>Bacteria</taxon>
        <taxon>Pseudomonadati</taxon>
        <taxon>Pseudomonadota</taxon>
        <taxon>Gammaproteobacteria</taxon>
        <taxon>Pseudomonadales</taxon>
        <taxon>Pseudomonadaceae</taxon>
        <taxon>Ectopseudomonas</taxon>
    </lineage>
</organism>